<sequence length="317" mass="35533">MTTQPLNSLDIRLLRYFVVVAEENNMSRAAQRLFMSQPPLSRHIRQLEVRLGVTLFTRHSRGLSLTEDGLRVLEMVRPLLTLQDTTYLALSQLAKADGQGLRLGLSTAFEQGIFASFESHLVERVETLHIVRHASTELVRQVRRGKLDAALVALPLETAGVTVTDLPWHEPLIAALPASWPEAAEKSLSLRTLNHRPLFWFKRERNPAFFDYTHQIFRRAGYSPACIEEPLEHDVLLARIAHGDGLSILPASFAAIQRQGVTFCPLNGCDLRINTGLVISPGQEDRLKWLPALIKSLLPANQNEFISPSLSIPHLPQ</sequence>
<dbReference type="Pfam" id="PF03466">
    <property type="entry name" value="LysR_substrate"/>
    <property type="match status" value="1"/>
</dbReference>
<keyword evidence="7" id="KW-1185">Reference proteome</keyword>
<dbReference type="SUPFAM" id="SSF53850">
    <property type="entry name" value="Periplasmic binding protein-like II"/>
    <property type="match status" value="1"/>
</dbReference>
<accession>A0ABY2PR41</accession>
<comment type="similarity">
    <text evidence="1">Belongs to the LysR transcriptional regulatory family.</text>
</comment>
<dbReference type="EMBL" id="QFVP01000014">
    <property type="protein sequence ID" value="THE35101.1"/>
    <property type="molecule type" value="Genomic_DNA"/>
</dbReference>
<organism evidence="6 7">
    <name type="scientific">Citrobacter murliniae</name>
    <dbReference type="NCBI Taxonomy" id="67829"/>
    <lineage>
        <taxon>Bacteria</taxon>
        <taxon>Pseudomonadati</taxon>
        <taxon>Pseudomonadota</taxon>
        <taxon>Gammaproteobacteria</taxon>
        <taxon>Enterobacterales</taxon>
        <taxon>Enterobacteriaceae</taxon>
        <taxon>Citrobacter</taxon>
        <taxon>Citrobacter freundii complex</taxon>
    </lineage>
</organism>
<evidence type="ECO:0000313" key="6">
    <source>
        <dbReference type="EMBL" id="THE35101.1"/>
    </source>
</evidence>
<dbReference type="PROSITE" id="PS50931">
    <property type="entry name" value="HTH_LYSR"/>
    <property type="match status" value="1"/>
</dbReference>
<evidence type="ECO:0000313" key="7">
    <source>
        <dbReference type="Proteomes" id="UP000306790"/>
    </source>
</evidence>
<evidence type="ECO:0000256" key="2">
    <source>
        <dbReference type="ARBA" id="ARBA00023015"/>
    </source>
</evidence>
<keyword evidence="2" id="KW-0805">Transcription regulation</keyword>
<proteinExistence type="inferred from homology"/>
<evidence type="ECO:0000256" key="4">
    <source>
        <dbReference type="ARBA" id="ARBA00023163"/>
    </source>
</evidence>
<dbReference type="PANTHER" id="PTHR30346">
    <property type="entry name" value="TRANSCRIPTIONAL DUAL REGULATOR HCAR-RELATED"/>
    <property type="match status" value="1"/>
</dbReference>
<dbReference type="PANTHER" id="PTHR30346:SF17">
    <property type="entry name" value="LYSR FAMILY TRANSCRIPTIONAL REGULATOR"/>
    <property type="match status" value="1"/>
</dbReference>
<dbReference type="Gene3D" id="1.10.10.10">
    <property type="entry name" value="Winged helix-like DNA-binding domain superfamily/Winged helix DNA-binding domain"/>
    <property type="match status" value="1"/>
</dbReference>
<evidence type="ECO:0000259" key="5">
    <source>
        <dbReference type="PROSITE" id="PS50931"/>
    </source>
</evidence>
<dbReference type="InterPro" id="IPR005119">
    <property type="entry name" value="LysR_subst-bd"/>
</dbReference>
<evidence type="ECO:0000256" key="3">
    <source>
        <dbReference type="ARBA" id="ARBA00023125"/>
    </source>
</evidence>
<feature type="domain" description="HTH lysR-type" evidence="5">
    <location>
        <begin position="9"/>
        <end position="66"/>
    </location>
</feature>
<dbReference type="Gene3D" id="3.40.190.10">
    <property type="entry name" value="Periplasmic binding protein-like II"/>
    <property type="match status" value="2"/>
</dbReference>
<reference evidence="6 7" key="1">
    <citation type="submission" date="2018-05" db="EMBL/GenBank/DDBJ databases">
        <title>Isolation and genomic analyses of lactose-positive bacteria from faecal samples of preterm neonates.</title>
        <authorList>
            <person name="Chen Y."/>
            <person name="Brook T.C."/>
            <person name="O'Neill I."/>
            <person name="Soe C.Z."/>
            <person name="Hall L.J."/>
            <person name="Hoyles L."/>
        </authorList>
    </citation>
    <scope>NUCLEOTIDE SEQUENCE [LARGE SCALE GENOMIC DNA]</scope>
    <source>
        <strain evidence="6 7">P080C CL</strain>
    </source>
</reference>
<dbReference type="InterPro" id="IPR000847">
    <property type="entry name" value="LysR_HTH_N"/>
</dbReference>
<dbReference type="RefSeq" id="WP_048223402.1">
    <property type="nucleotide sequence ID" value="NZ_QFVP01000014.1"/>
</dbReference>
<name>A0ABY2PR41_9ENTR</name>
<gene>
    <name evidence="6" type="ORF">DJ535_19645</name>
</gene>
<protein>
    <submittedName>
        <fullName evidence="6">LysR family transcriptional regulator</fullName>
    </submittedName>
</protein>
<dbReference type="InterPro" id="IPR036388">
    <property type="entry name" value="WH-like_DNA-bd_sf"/>
</dbReference>
<dbReference type="InterPro" id="IPR036390">
    <property type="entry name" value="WH_DNA-bd_sf"/>
</dbReference>
<dbReference type="SUPFAM" id="SSF46785">
    <property type="entry name" value="Winged helix' DNA-binding domain"/>
    <property type="match status" value="1"/>
</dbReference>
<comment type="caution">
    <text evidence="6">The sequence shown here is derived from an EMBL/GenBank/DDBJ whole genome shotgun (WGS) entry which is preliminary data.</text>
</comment>
<keyword evidence="3" id="KW-0238">DNA-binding</keyword>
<evidence type="ECO:0000256" key="1">
    <source>
        <dbReference type="ARBA" id="ARBA00009437"/>
    </source>
</evidence>
<dbReference type="Pfam" id="PF00126">
    <property type="entry name" value="HTH_1"/>
    <property type="match status" value="1"/>
</dbReference>
<dbReference type="CDD" id="cd08414">
    <property type="entry name" value="PBP2_LTTR_aromatics_like"/>
    <property type="match status" value="1"/>
</dbReference>
<keyword evidence="4" id="KW-0804">Transcription</keyword>
<dbReference type="Proteomes" id="UP000306790">
    <property type="component" value="Unassembled WGS sequence"/>
</dbReference>
<dbReference type="PRINTS" id="PR00039">
    <property type="entry name" value="HTHLYSR"/>
</dbReference>